<evidence type="ECO:0000313" key="10">
    <source>
        <dbReference type="EMBL" id="ABM57796.1"/>
    </source>
</evidence>
<evidence type="ECO:0000256" key="1">
    <source>
        <dbReference type="ARBA" id="ARBA00022448"/>
    </source>
</evidence>
<keyword evidence="4" id="KW-0677">Repeat</keyword>
<protein>
    <submittedName>
        <fullName evidence="10">ABC transporter related</fullName>
    </submittedName>
</protein>
<dbReference type="Gene3D" id="3.40.50.300">
    <property type="entry name" value="P-loop containing nucleotide triphosphate hydrolases"/>
    <property type="match status" value="2"/>
</dbReference>
<keyword evidence="3" id="KW-0762">Sugar transport</keyword>
<evidence type="ECO:0000256" key="5">
    <source>
        <dbReference type="ARBA" id="ARBA00022741"/>
    </source>
</evidence>
<name>A1WJI9_VEREI</name>
<dbReference type="GO" id="GO:0005524">
    <property type="term" value="F:ATP binding"/>
    <property type="evidence" value="ECO:0007669"/>
    <property type="project" value="UniProtKB-KW"/>
</dbReference>
<dbReference type="Proteomes" id="UP000000374">
    <property type="component" value="Chromosome"/>
</dbReference>
<keyword evidence="1" id="KW-0813">Transport</keyword>
<keyword evidence="8" id="KW-0472">Membrane</keyword>
<dbReference type="InterPro" id="IPR003439">
    <property type="entry name" value="ABC_transporter-like_ATP-bd"/>
</dbReference>
<dbReference type="STRING" id="391735.Veis_2046"/>
<evidence type="ECO:0000256" key="3">
    <source>
        <dbReference type="ARBA" id="ARBA00022597"/>
    </source>
</evidence>
<dbReference type="PROSITE" id="PS50893">
    <property type="entry name" value="ABC_TRANSPORTER_2"/>
    <property type="match status" value="2"/>
</dbReference>
<dbReference type="SMART" id="SM00382">
    <property type="entry name" value="AAA"/>
    <property type="match status" value="2"/>
</dbReference>
<dbReference type="InterPro" id="IPR027417">
    <property type="entry name" value="P-loop_NTPase"/>
</dbReference>
<accession>A1WJI9</accession>
<dbReference type="PROSITE" id="PS00211">
    <property type="entry name" value="ABC_TRANSPORTER_1"/>
    <property type="match status" value="1"/>
</dbReference>
<dbReference type="InterPro" id="IPR003593">
    <property type="entry name" value="AAA+_ATPase"/>
</dbReference>
<gene>
    <name evidence="10" type="ordered locus">Veis_2046</name>
</gene>
<evidence type="ECO:0000256" key="2">
    <source>
        <dbReference type="ARBA" id="ARBA00022475"/>
    </source>
</evidence>
<proteinExistence type="predicted"/>
<keyword evidence="5" id="KW-0547">Nucleotide-binding</keyword>
<keyword evidence="6" id="KW-0067">ATP-binding</keyword>
<evidence type="ECO:0000256" key="7">
    <source>
        <dbReference type="ARBA" id="ARBA00022967"/>
    </source>
</evidence>
<keyword evidence="7" id="KW-1278">Translocase</keyword>
<dbReference type="PANTHER" id="PTHR43790">
    <property type="entry name" value="CARBOHYDRATE TRANSPORT ATP-BINDING PROTEIN MG119-RELATED"/>
    <property type="match status" value="1"/>
</dbReference>
<dbReference type="Pfam" id="PF00005">
    <property type="entry name" value="ABC_tran"/>
    <property type="match status" value="2"/>
</dbReference>
<organism evidence="10 11">
    <name type="scientific">Verminephrobacter eiseniae (strain EF01-2)</name>
    <dbReference type="NCBI Taxonomy" id="391735"/>
    <lineage>
        <taxon>Bacteria</taxon>
        <taxon>Pseudomonadati</taxon>
        <taxon>Pseudomonadota</taxon>
        <taxon>Betaproteobacteria</taxon>
        <taxon>Burkholderiales</taxon>
        <taxon>Comamonadaceae</taxon>
        <taxon>Verminephrobacter</taxon>
    </lineage>
</organism>
<dbReference type="KEGG" id="vei:Veis_2046"/>
<dbReference type="HOGENOM" id="CLU_000604_92_3_4"/>
<evidence type="ECO:0000256" key="6">
    <source>
        <dbReference type="ARBA" id="ARBA00022840"/>
    </source>
</evidence>
<evidence type="ECO:0000256" key="8">
    <source>
        <dbReference type="ARBA" id="ARBA00023136"/>
    </source>
</evidence>
<dbReference type="InterPro" id="IPR050107">
    <property type="entry name" value="ABC_carbohydrate_import_ATPase"/>
</dbReference>
<evidence type="ECO:0000256" key="4">
    <source>
        <dbReference type="ARBA" id="ARBA00022737"/>
    </source>
</evidence>
<dbReference type="CDD" id="cd03216">
    <property type="entry name" value="ABC_Carb_Monos_I"/>
    <property type="match status" value="1"/>
</dbReference>
<feature type="domain" description="ABC transporter" evidence="9">
    <location>
        <begin position="2"/>
        <end position="238"/>
    </location>
</feature>
<dbReference type="EMBL" id="CP000542">
    <property type="protein sequence ID" value="ABM57796.1"/>
    <property type="molecule type" value="Genomic_DNA"/>
</dbReference>
<feature type="domain" description="ABC transporter" evidence="9">
    <location>
        <begin position="249"/>
        <end position="487"/>
    </location>
</feature>
<evidence type="ECO:0000313" key="11">
    <source>
        <dbReference type="Proteomes" id="UP000000374"/>
    </source>
</evidence>
<dbReference type="GO" id="GO:0016887">
    <property type="term" value="F:ATP hydrolysis activity"/>
    <property type="evidence" value="ECO:0007669"/>
    <property type="project" value="InterPro"/>
</dbReference>
<dbReference type="CDD" id="cd03215">
    <property type="entry name" value="ABC_Carb_Monos_II"/>
    <property type="match status" value="1"/>
</dbReference>
<dbReference type="PANTHER" id="PTHR43790:SF3">
    <property type="entry name" value="D-ALLOSE IMPORT ATP-BINDING PROTEIN ALSA-RELATED"/>
    <property type="match status" value="1"/>
</dbReference>
<sequence>MLHAQGIAKSFNGVAALRDGRLALRAGSVHALCGGNGAGKSTFLNILMGLLRRDAGTLQVDGVAVDFASPAEALAARISIITQELSPIPGMTVAENIFLGREPRKAGVMIDYKRLFAVAGALLQRLRFGIDPRAPMHRLSLAQTQLVEIAKAFSHASRVLIMDEPTSAIGEQEAQTLFQAIRGVTAQGAGVIYVSHRLSEIFAIADSYTVLRDGDFVETGRLADIDRRHLVRQIVGRELHASAHQPTGSSAPALLSVQGLGRAGEFDDISLQVAPGEVLGIYGLMGSGRSEFLHCVYGITAPDSGSVRLEGRILPAGRPHQAIRRGLALVTEDRKATGLVLTASVADNVSLAALPALTRAGVVRRGRERALVARMVERLRIKLATPRMAVSGLSGGNQQKVVLARCLATDPLCLLCDEPTRGIDEGAKREVYALIGQFTAQGGAAIVVSSEAPELLTLSDRIAIFNKGRLAQVVAVADATQEQLLHLAS</sequence>
<dbReference type="AlphaFoldDB" id="A1WJI9"/>
<dbReference type="eggNOG" id="COG1129">
    <property type="taxonomic scope" value="Bacteria"/>
</dbReference>
<reference evidence="11" key="1">
    <citation type="submission" date="2006-12" db="EMBL/GenBank/DDBJ databases">
        <title>Complete sequence of chromosome 1 of Verminephrobacter eiseniae EF01-2.</title>
        <authorList>
            <person name="Copeland A."/>
            <person name="Lucas S."/>
            <person name="Lapidus A."/>
            <person name="Barry K."/>
            <person name="Detter J.C."/>
            <person name="Glavina del Rio T."/>
            <person name="Dalin E."/>
            <person name="Tice H."/>
            <person name="Pitluck S."/>
            <person name="Chertkov O."/>
            <person name="Brettin T."/>
            <person name="Bruce D."/>
            <person name="Han C."/>
            <person name="Tapia R."/>
            <person name="Gilna P."/>
            <person name="Schmutz J."/>
            <person name="Larimer F."/>
            <person name="Land M."/>
            <person name="Hauser L."/>
            <person name="Kyrpides N."/>
            <person name="Kim E."/>
            <person name="Stahl D."/>
            <person name="Richardson P."/>
        </authorList>
    </citation>
    <scope>NUCLEOTIDE SEQUENCE [LARGE SCALE GENOMIC DNA]</scope>
    <source>
        <strain evidence="11">EF01-2</strain>
    </source>
</reference>
<evidence type="ECO:0000259" key="9">
    <source>
        <dbReference type="PROSITE" id="PS50893"/>
    </source>
</evidence>
<dbReference type="InterPro" id="IPR017871">
    <property type="entry name" value="ABC_transporter-like_CS"/>
</dbReference>
<dbReference type="SUPFAM" id="SSF52540">
    <property type="entry name" value="P-loop containing nucleoside triphosphate hydrolases"/>
    <property type="match status" value="2"/>
</dbReference>
<keyword evidence="11" id="KW-1185">Reference proteome</keyword>
<keyword evidence="2" id="KW-1003">Cell membrane</keyword>